<evidence type="ECO:0000256" key="3">
    <source>
        <dbReference type="SAM" id="MobiDB-lite"/>
    </source>
</evidence>
<dbReference type="Gene3D" id="1.25.40.20">
    <property type="entry name" value="Ankyrin repeat-containing domain"/>
    <property type="match status" value="1"/>
</dbReference>
<evidence type="ECO:0000256" key="2">
    <source>
        <dbReference type="PROSITE-ProRule" id="PRU00023"/>
    </source>
</evidence>
<dbReference type="GO" id="GO:0033309">
    <property type="term" value="C:SBF transcription complex"/>
    <property type="evidence" value="ECO:0007669"/>
    <property type="project" value="TreeGrafter"/>
</dbReference>
<dbReference type="InterPro" id="IPR051642">
    <property type="entry name" value="SWI6-like"/>
</dbReference>
<reference evidence="4" key="1">
    <citation type="submission" date="2022-07" db="EMBL/GenBank/DDBJ databases">
        <title>Phylogenomic reconstructions and comparative analyses of Kickxellomycotina fungi.</title>
        <authorList>
            <person name="Reynolds N.K."/>
            <person name="Stajich J.E."/>
            <person name="Barry K."/>
            <person name="Grigoriev I.V."/>
            <person name="Crous P."/>
            <person name="Smith M.E."/>
        </authorList>
    </citation>
    <scope>NUCLEOTIDE SEQUENCE</scope>
    <source>
        <strain evidence="4">IMI 214461</strain>
    </source>
</reference>
<dbReference type="GO" id="GO:0030907">
    <property type="term" value="C:MBF transcription complex"/>
    <property type="evidence" value="ECO:0007669"/>
    <property type="project" value="TreeGrafter"/>
</dbReference>
<feature type="non-terminal residue" evidence="4">
    <location>
        <position position="259"/>
    </location>
</feature>
<gene>
    <name evidence="4" type="primary">SWI6_3</name>
    <name evidence="4" type="ORF">H4R26_006099</name>
</gene>
<dbReference type="PANTHER" id="PTHR43828:SF3">
    <property type="entry name" value="CHROMO DOMAIN-CONTAINING PROTEIN"/>
    <property type="match status" value="1"/>
</dbReference>
<dbReference type="InterPro" id="IPR036770">
    <property type="entry name" value="Ankyrin_rpt-contain_sf"/>
</dbReference>
<organism evidence="4 5">
    <name type="scientific">Coemansia thaxteri</name>
    <dbReference type="NCBI Taxonomy" id="2663907"/>
    <lineage>
        <taxon>Eukaryota</taxon>
        <taxon>Fungi</taxon>
        <taxon>Fungi incertae sedis</taxon>
        <taxon>Zoopagomycota</taxon>
        <taxon>Kickxellomycotina</taxon>
        <taxon>Kickxellomycetes</taxon>
        <taxon>Kickxellales</taxon>
        <taxon>Kickxellaceae</taxon>
        <taxon>Coemansia</taxon>
    </lineage>
</organism>
<dbReference type="EMBL" id="JANBQF010001695">
    <property type="protein sequence ID" value="KAJ1996696.1"/>
    <property type="molecule type" value="Genomic_DNA"/>
</dbReference>
<keyword evidence="5" id="KW-1185">Reference proteome</keyword>
<evidence type="ECO:0000313" key="5">
    <source>
        <dbReference type="Proteomes" id="UP001150907"/>
    </source>
</evidence>
<keyword evidence="1" id="KW-0677">Repeat</keyword>
<dbReference type="Proteomes" id="UP001150907">
    <property type="component" value="Unassembled WGS sequence"/>
</dbReference>
<dbReference type="GO" id="GO:0045944">
    <property type="term" value="P:positive regulation of transcription by RNA polymerase II"/>
    <property type="evidence" value="ECO:0007669"/>
    <property type="project" value="UniProtKB-ARBA"/>
</dbReference>
<keyword evidence="2" id="KW-0040">ANK repeat</keyword>
<accession>A0A9W8ECF8</accession>
<dbReference type="AlphaFoldDB" id="A0A9W8ECF8"/>
<protein>
    <submittedName>
        <fullName evidence="4">Transcriptional regulator swi6</fullName>
    </submittedName>
</protein>
<dbReference type="InterPro" id="IPR002110">
    <property type="entry name" value="Ankyrin_rpt"/>
</dbReference>
<comment type="caution">
    <text evidence="4">The sequence shown here is derived from an EMBL/GenBank/DDBJ whole genome shotgun (WGS) entry which is preliminary data.</text>
</comment>
<dbReference type="PANTHER" id="PTHR43828">
    <property type="entry name" value="ASPARAGINASE"/>
    <property type="match status" value="1"/>
</dbReference>
<dbReference type="PROSITE" id="PS50088">
    <property type="entry name" value="ANK_REPEAT"/>
    <property type="match status" value="1"/>
</dbReference>
<sequence length="259" mass="27883">MSVHLPSGLGQGVPGTPAFPRGDSAAAVPRGLLHPAPFRQSLFDSSPAVYGADSAGPLGIRAWEDPPPLAMMEPGAVAAAARAKHDRMLLMNIFLNDDADYIPEWLEQADEAAPPSPMHFSDLPLSAGLSASAAEKPSKVDVDLVIDDQGHTAVHWAAALARIHVLDLLLYQGADARRLNHEGESALVRAVQVTNNYETQTFPDLLELLHDTIPLTDRQNRTVLHHIALATGIAGRERAARYYADCLLSWIVRLAGGYQ</sequence>
<name>A0A9W8ECF8_9FUNG</name>
<feature type="repeat" description="ANK" evidence="2">
    <location>
        <begin position="149"/>
        <end position="181"/>
    </location>
</feature>
<feature type="region of interest" description="Disordered" evidence="3">
    <location>
        <begin position="1"/>
        <end position="22"/>
    </location>
</feature>
<proteinExistence type="predicted"/>
<evidence type="ECO:0000313" key="4">
    <source>
        <dbReference type="EMBL" id="KAJ1996696.1"/>
    </source>
</evidence>
<evidence type="ECO:0000256" key="1">
    <source>
        <dbReference type="ARBA" id="ARBA00022737"/>
    </source>
</evidence>
<dbReference type="SUPFAM" id="SSF48403">
    <property type="entry name" value="Ankyrin repeat"/>
    <property type="match status" value="1"/>
</dbReference>
<dbReference type="OrthoDB" id="6718656at2759"/>
<dbReference type="PROSITE" id="PS50297">
    <property type="entry name" value="ANK_REP_REGION"/>
    <property type="match status" value="1"/>
</dbReference>